<dbReference type="InParanoid" id="F4R9D3"/>
<sequence>MDRGLLPMDVEGTSSQTFKIFSTLAESLLVLIISHRQYYADFPFCPWKHGTEPCEHIFGWMRIISPKFSVLDARLMMPKIIAVVKSIMSGRMKMPPSEHLHAGYQVDLHEENPDNLNHLRDFPSNQDITEDLKIANKRALSLAEFCGMVGTELSNLDDDIEEIVSSTVNQCQEPFPDISTSAAKDYGINYEFEHGEFPEDVAFEAAARLTKEKNRLNFMLDQVTETLDPKVIQNAAMSISNLLNSSASQLKWSYFNI</sequence>
<dbReference type="KEGG" id="mlr:MELLADRAFT_92367"/>
<evidence type="ECO:0000313" key="1">
    <source>
        <dbReference type="EMBL" id="EGG10966.1"/>
    </source>
</evidence>
<gene>
    <name evidence="1" type="ORF">MELLADRAFT_92367</name>
</gene>
<evidence type="ECO:0000313" key="2">
    <source>
        <dbReference type="Proteomes" id="UP000001072"/>
    </source>
</evidence>
<proteinExistence type="predicted"/>
<dbReference type="HOGENOM" id="CLU_094661_0_0_1"/>
<organism evidence="2">
    <name type="scientific">Melampsora larici-populina (strain 98AG31 / pathotype 3-4-7)</name>
    <name type="common">Poplar leaf rust fungus</name>
    <dbReference type="NCBI Taxonomy" id="747676"/>
    <lineage>
        <taxon>Eukaryota</taxon>
        <taxon>Fungi</taxon>
        <taxon>Dikarya</taxon>
        <taxon>Basidiomycota</taxon>
        <taxon>Pucciniomycotina</taxon>
        <taxon>Pucciniomycetes</taxon>
        <taxon>Pucciniales</taxon>
        <taxon>Melampsoraceae</taxon>
        <taxon>Melampsora</taxon>
    </lineage>
</organism>
<dbReference type="GeneID" id="18936222"/>
<dbReference type="OrthoDB" id="73076at2759"/>
<accession>F4R9D3</accession>
<dbReference type="VEuPathDB" id="FungiDB:MELLADRAFT_92367"/>
<dbReference type="EMBL" id="GL883093">
    <property type="protein sequence ID" value="EGG10966.1"/>
    <property type="molecule type" value="Genomic_DNA"/>
</dbReference>
<protein>
    <submittedName>
        <fullName evidence="1">Uncharacterized protein</fullName>
    </submittedName>
</protein>
<keyword evidence="2" id="KW-1185">Reference proteome</keyword>
<dbReference type="AlphaFoldDB" id="F4R9D3"/>
<reference evidence="2" key="1">
    <citation type="journal article" date="2011" name="Proc. Natl. Acad. Sci. U.S.A.">
        <title>Obligate biotrophy features unraveled by the genomic analysis of rust fungi.</title>
        <authorList>
            <person name="Duplessis S."/>
            <person name="Cuomo C.A."/>
            <person name="Lin Y.-C."/>
            <person name="Aerts A."/>
            <person name="Tisserant E."/>
            <person name="Veneault-Fourrey C."/>
            <person name="Joly D.L."/>
            <person name="Hacquard S."/>
            <person name="Amselem J."/>
            <person name="Cantarel B.L."/>
            <person name="Chiu R."/>
            <person name="Coutinho P.M."/>
            <person name="Feau N."/>
            <person name="Field M."/>
            <person name="Frey P."/>
            <person name="Gelhaye E."/>
            <person name="Goldberg J."/>
            <person name="Grabherr M.G."/>
            <person name="Kodira C.D."/>
            <person name="Kohler A."/>
            <person name="Kuees U."/>
            <person name="Lindquist E.A."/>
            <person name="Lucas S.M."/>
            <person name="Mago R."/>
            <person name="Mauceli E."/>
            <person name="Morin E."/>
            <person name="Murat C."/>
            <person name="Pangilinan J.L."/>
            <person name="Park R."/>
            <person name="Pearson M."/>
            <person name="Quesneville H."/>
            <person name="Rouhier N."/>
            <person name="Sakthikumar S."/>
            <person name="Salamov A.A."/>
            <person name="Schmutz J."/>
            <person name="Selles B."/>
            <person name="Shapiro H."/>
            <person name="Tanguay P."/>
            <person name="Tuskan G.A."/>
            <person name="Henrissat B."/>
            <person name="Van de Peer Y."/>
            <person name="Rouze P."/>
            <person name="Ellis J.G."/>
            <person name="Dodds P.N."/>
            <person name="Schein J.E."/>
            <person name="Zhong S."/>
            <person name="Hamelin R.C."/>
            <person name="Grigoriev I.V."/>
            <person name="Szabo L.J."/>
            <person name="Martin F."/>
        </authorList>
    </citation>
    <scope>NUCLEOTIDE SEQUENCE [LARGE SCALE GENOMIC DNA]</scope>
    <source>
        <strain evidence="2">98AG31 / pathotype 3-4-7</strain>
    </source>
</reference>
<name>F4R9D3_MELLP</name>
<dbReference type="Proteomes" id="UP000001072">
    <property type="component" value="Unassembled WGS sequence"/>
</dbReference>
<dbReference type="RefSeq" id="XP_007405568.1">
    <property type="nucleotide sequence ID" value="XM_007405506.1"/>
</dbReference>